<organism evidence="3 4">
    <name type="scientific">Citricoccus muralis</name>
    <dbReference type="NCBI Taxonomy" id="169134"/>
    <lineage>
        <taxon>Bacteria</taxon>
        <taxon>Bacillati</taxon>
        <taxon>Actinomycetota</taxon>
        <taxon>Actinomycetes</taxon>
        <taxon>Micrococcales</taxon>
        <taxon>Micrococcaceae</taxon>
        <taxon>Citricoccus</taxon>
    </lineage>
</organism>
<dbReference type="Pfam" id="PF04909">
    <property type="entry name" value="Amidohydro_2"/>
    <property type="match status" value="1"/>
</dbReference>
<proteinExistence type="predicted"/>
<feature type="domain" description="Amidohydrolase-related" evidence="2">
    <location>
        <begin position="6"/>
        <end position="275"/>
    </location>
</feature>
<dbReference type="Gene3D" id="3.20.20.140">
    <property type="entry name" value="Metal-dependent hydrolases"/>
    <property type="match status" value="1"/>
</dbReference>
<dbReference type="PANTHER" id="PTHR21240:SF28">
    <property type="entry name" value="ISO-OROTATE DECARBOXYLASE (EUROFUNG)"/>
    <property type="match status" value="1"/>
</dbReference>
<gene>
    <name evidence="3" type="ORF">P8192_04755</name>
</gene>
<reference evidence="3 4" key="1">
    <citation type="submission" date="2023-04" db="EMBL/GenBank/DDBJ databases">
        <title>Funneling lignin-derived compounds into biodiesel using alkali-halophilic Citricoccus sp. P2.</title>
        <authorList>
            <person name="Luo C.-B."/>
        </authorList>
    </citation>
    <scope>NUCLEOTIDE SEQUENCE [LARGE SCALE GENOMIC DNA]</scope>
    <source>
        <strain evidence="3 4">P2</strain>
    </source>
</reference>
<dbReference type="EMBL" id="CP121252">
    <property type="protein sequence ID" value="WFP17897.1"/>
    <property type="molecule type" value="Genomic_DNA"/>
</dbReference>
<evidence type="ECO:0000259" key="2">
    <source>
        <dbReference type="Pfam" id="PF04909"/>
    </source>
</evidence>
<dbReference type="Proteomes" id="UP001219037">
    <property type="component" value="Chromosome"/>
</dbReference>
<keyword evidence="4" id="KW-1185">Reference proteome</keyword>
<dbReference type="PANTHER" id="PTHR21240">
    <property type="entry name" value="2-AMINO-3-CARBOXYLMUCONATE-6-SEMIALDEHYDE DECARBOXYLASE"/>
    <property type="match status" value="1"/>
</dbReference>
<dbReference type="SUPFAM" id="SSF51556">
    <property type="entry name" value="Metallo-dependent hydrolases"/>
    <property type="match status" value="1"/>
</dbReference>
<evidence type="ECO:0000256" key="1">
    <source>
        <dbReference type="ARBA" id="ARBA00023239"/>
    </source>
</evidence>
<dbReference type="CDD" id="cd01292">
    <property type="entry name" value="metallo-dependent_hydrolases"/>
    <property type="match status" value="1"/>
</dbReference>
<dbReference type="RefSeq" id="WP_278159738.1">
    <property type="nucleotide sequence ID" value="NZ_CP121252.1"/>
</dbReference>
<name>A0ABY8HBH0_9MICC</name>
<evidence type="ECO:0000313" key="3">
    <source>
        <dbReference type="EMBL" id="WFP17897.1"/>
    </source>
</evidence>
<dbReference type="InterPro" id="IPR006680">
    <property type="entry name" value="Amidohydro-rel"/>
</dbReference>
<dbReference type="InterPro" id="IPR032466">
    <property type="entry name" value="Metal_Hydrolase"/>
</dbReference>
<keyword evidence="1" id="KW-0456">Lyase</keyword>
<accession>A0ABY8HBH0</accession>
<dbReference type="InterPro" id="IPR032465">
    <property type="entry name" value="ACMSD"/>
</dbReference>
<evidence type="ECO:0000313" key="4">
    <source>
        <dbReference type="Proteomes" id="UP001219037"/>
    </source>
</evidence>
<protein>
    <submittedName>
        <fullName evidence="3">Amidohydrolase family protein</fullName>
    </submittedName>
</protein>
<sequence>MPGIADLHVHFMPDNVLRKVWQFFDAVDRPGVPPWSITYRTDEAERVRTLRDIGVKHFGTLNYAHRRGMAAWLNDYSTRFAAEHPESIHSATFFPEPEVVEVVEQALDDGARLFKVHIQVGGFSPVDPLLDPVWQHLEKRGTPVVIHCGHGPNRGRFTGVEPVQELLQRHPELTLVIAHAGLPDYASFFDLVRQYPNVHLDTTMVGTDYMESIAPLPTDFPDHIAAIADRIVLGTDFPNIPYPYAHQLQVINRWGLGREALADLLWHTPRQLVGLGDSEPSGTRT</sequence>